<dbReference type="EMBL" id="HBGQ01049673">
    <property type="protein sequence ID" value="CAD9449567.1"/>
    <property type="molecule type" value="Transcribed_RNA"/>
</dbReference>
<name>A0A7S2DC10_9DINO</name>
<protein>
    <recommendedName>
        <fullName evidence="2">Methyltransferase type 12 domain-containing protein</fullName>
    </recommendedName>
</protein>
<feature type="signal peptide" evidence="1">
    <location>
        <begin position="1"/>
        <end position="24"/>
    </location>
</feature>
<dbReference type="InterPro" id="IPR029063">
    <property type="entry name" value="SAM-dependent_MTases_sf"/>
</dbReference>
<dbReference type="Pfam" id="PF08242">
    <property type="entry name" value="Methyltransf_12"/>
    <property type="match status" value="1"/>
</dbReference>
<feature type="chain" id="PRO_5031436902" description="Methyltransferase type 12 domain-containing protein" evidence="1">
    <location>
        <begin position="25"/>
        <end position="260"/>
    </location>
</feature>
<evidence type="ECO:0000313" key="3">
    <source>
        <dbReference type="EMBL" id="CAD9449567.1"/>
    </source>
</evidence>
<sequence length="260" mass="29163">MAPHCGGSRELLLCVVSLASIVCGHSIRAAVRHSLVNGADQVPKDAANAADWWDHKADERMQHTSTAYVMEKASDWKAFLPRVNWAGKRVLDYGIGGGYLGEVVLRNYSVASYTGVDISNRALDAASKTLQPWSNKVSFHLTPVRFQPLRPDIFVCQQVIQHFPSVPYFEEFLENVNSCGANELMLHFRQSKDGTTYSNDAYGQDKGTTRNVMFALLTSKEFIVERLTNYELKWTDSRPMCCNTYGVYTGWKRKALAAPQ</sequence>
<dbReference type="AlphaFoldDB" id="A0A7S2DC10"/>
<dbReference type="CDD" id="cd02440">
    <property type="entry name" value="AdoMet_MTases"/>
    <property type="match status" value="1"/>
</dbReference>
<gene>
    <name evidence="3" type="ORF">AAND1436_LOCUS24202</name>
</gene>
<evidence type="ECO:0000256" key="1">
    <source>
        <dbReference type="SAM" id="SignalP"/>
    </source>
</evidence>
<dbReference type="SUPFAM" id="SSF53335">
    <property type="entry name" value="S-adenosyl-L-methionine-dependent methyltransferases"/>
    <property type="match status" value="1"/>
</dbReference>
<evidence type="ECO:0000259" key="2">
    <source>
        <dbReference type="Pfam" id="PF08242"/>
    </source>
</evidence>
<organism evidence="3">
    <name type="scientific">Alexandrium andersonii</name>
    <dbReference type="NCBI Taxonomy" id="327968"/>
    <lineage>
        <taxon>Eukaryota</taxon>
        <taxon>Sar</taxon>
        <taxon>Alveolata</taxon>
        <taxon>Dinophyceae</taxon>
        <taxon>Gonyaulacales</taxon>
        <taxon>Pyrocystaceae</taxon>
        <taxon>Alexandrium</taxon>
    </lineage>
</organism>
<keyword evidence="1" id="KW-0732">Signal</keyword>
<dbReference type="Gene3D" id="3.40.50.150">
    <property type="entry name" value="Vaccinia Virus protein VP39"/>
    <property type="match status" value="1"/>
</dbReference>
<proteinExistence type="predicted"/>
<accession>A0A7S2DC10</accession>
<dbReference type="InterPro" id="IPR013217">
    <property type="entry name" value="Methyltransf_12"/>
</dbReference>
<reference evidence="3" key="1">
    <citation type="submission" date="2021-01" db="EMBL/GenBank/DDBJ databases">
        <authorList>
            <person name="Corre E."/>
            <person name="Pelletier E."/>
            <person name="Niang G."/>
            <person name="Scheremetjew M."/>
            <person name="Finn R."/>
            <person name="Kale V."/>
            <person name="Holt S."/>
            <person name="Cochrane G."/>
            <person name="Meng A."/>
            <person name="Brown T."/>
            <person name="Cohen L."/>
        </authorList>
    </citation>
    <scope>NUCLEOTIDE SEQUENCE</scope>
    <source>
        <strain evidence="3">CCMP2222</strain>
    </source>
</reference>
<feature type="domain" description="Methyltransferase type 12" evidence="2">
    <location>
        <begin position="91"/>
        <end position="178"/>
    </location>
</feature>